<dbReference type="SMART" id="SM00283">
    <property type="entry name" value="MA"/>
    <property type="match status" value="1"/>
</dbReference>
<reference evidence="7 8" key="1">
    <citation type="submission" date="2018-07" db="EMBL/GenBank/DDBJ databases">
        <title>Genomic Encyclopedia of Type Strains, Phase III (KMG-III): the genomes of soil and plant-associated and newly described type strains.</title>
        <authorList>
            <person name="Whitman W."/>
        </authorList>
    </citation>
    <scope>NUCLEOTIDE SEQUENCE [LARGE SCALE GENOMIC DNA]</scope>
    <source>
        <strain evidence="7 8">CECT 8488</strain>
    </source>
</reference>
<dbReference type="Pfam" id="PF00015">
    <property type="entry name" value="MCPsignal"/>
    <property type="match status" value="1"/>
</dbReference>
<dbReference type="PANTHER" id="PTHR32089">
    <property type="entry name" value="METHYL-ACCEPTING CHEMOTAXIS PROTEIN MCPB"/>
    <property type="match status" value="1"/>
</dbReference>
<dbReference type="EMBL" id="QRDW01000008">
    <property type="protein sequence ID" value="RED48071.1"/>
    <property type="molecule type" value="Genomic_DNA"/>
</dbReference>
<dbReference type="GO" id="GO:0006935">
    <property type="term" value="P:chemotaxis"/>
    <property type="evidence" value="ECO:0007669"/>
    <property type="project" value="InterPro"/>
</dbReference>
<keyword evidence="1 3" id="KW-0807">Transducer</keyword>
<protein>
    <submittedName>
        <fullName evidence="7">Methyl-accepting chemotaxis protein</fullName>
    </submittedName>
</protein>
<evidence type="ECO:0000259" key="5">
    <source>
        <dbReference type="PROSITE" id="PS50111"/>
    </source>
</evidence>
<dbReference type="PROSITE" id="PS50111">
    <property type="entry name" value="CHEMOTAXIS_TRANSDUC_2"/>
    <property type="match status" value="1"/>
</dbReference>
<dbReference type="GO" id="GO:0007165">
    <property type="term" value="P:signal transduction"/>
    <property type="evidence" value="ECO:0007669"/>
    <property type="project" value="UniProtKB-KW"/>
</dbReference>
<dbReference type="InterPro" id="IPR004090">
    <property type="entry name" value="Chemotax_Me-accpt_rcpt"/>
</dbReference>
<evidence type="ECO:0000256" key="2">
    <source>
        <dbReference type="ARBA" id="ARBA00029447"/>
    </source>
</evidence>
<keyword evidence="4" id="KW-0472">Membrane</keyword>
<comment type="caution">
    <text evidence="7">The sequence shown here is derived from an EMBL/GenBank/DDBJ whole genome shotgun (WGS) entry which is preliminary data.</text>
</comment>
<dbReference type="Gene3D" id="1.10.287.950">
    <property type="entry name" value="Methyl-accepting chemotaxis protein"/>
    <property type="match status" value="1"/>
</dbReference>
<dbReference type="RefSeq" id="WP_181905419.1">
    <property type="nucleotide sequence ID" value="NZ_QRDW01000008.1"/>
</dbReference>
<dbReference type="Pfam" id="PF00672">
    <property type="entry name" value="HAMP"/>
    <property type="match status" value="1"/>
</dbReference>
<dbReference type="Gene3D" id="1.10.8.500">
    <property type="entry name" value="HAMP domain in histidine kinase"/>
    <property type="match status" value="1"/>
</dbReference>
<feature type="domain" description="Methyl-accepting transducer" evidence="5">
    <location>
        <begin position="257"/>
        <end position="486"/>
    </location>
</feature>
<dbReference type="InterPro" id="IPR003660">
    <property type="entry name" value="HAMP_dom"/>
</dbReference>
<dbReference type="InterPro" id="IPR004089">
    <property type="entry name" value="MCPsignal_dom"/>
</dbReference>
<accession>A0A3D9HFP5</accession>
<evidence type="ECO:0000259" key="6">
    <source>
        <dbReference type="PROSITE" id="PS50885"/>
    </source>
</evidence>
<feature type="transmembrane region" description="Helical" evidence="4">
    <location>
        <begin position="12"/>
        <end position="30"/>
    </location>
</feature>
<dbReference type="GO" id="GO:0016020">
    <property type="term" value="C:membrane"/>
    <property type="evidence" value="ECO:0007669"/>
    <property type="project" value="InterPro"/>
</dbReference>
<dbReference type="AlphaFoldDB" id="A0A3D9HFP5"/>
<name>A0A3D9HFP5_9PROT</name>
<evidence type="ECO:0000313" key="8">
    <source>
        <dbReference type="Proteomes" id="UP000256845"/>
    </source>
</evidence>
<evidence type="ECO:0000256" key="3">
    <source>
        <dbReference type="PROSITE-ProRule" id="PRU00284"/>
    </source>
</evidence>
<organism evidence="7 8">
    <name type="scientific">Aestuariispira insulae</name>
    <dbReference type="NCBI Taxonomy" id="1461337"/>
    <lineage>
        <taxon>Bacteria</taxon>
        <taxon>Pseudomonadati</taxon>
        <taxon>Pseudomonadota</taxon>
        <taxon>Alphaproteobacteria</taxon>
        <taxon>Rhodospirillales</taxon>
        <taxon>Kiloniellaceae</taxon>
        <taxon>Aestuariispira</taxon>
    </lineage>
</organism>
<dbReference type="PRINTS" id="PR00260">
    <property type="entry name" value="CHEMTRNSDUCR"/>
</dbReference>
<keyword evidence="4" id="KW-0812">Transmembrane</keyword>
<proteinExistence type="inferred from homology"/>
<dbReference type="PANTHER" id="PTHR32089:SF112">
    <property type="entry name" value="LYSOZYME-LIKE PROTEIN-RELATED"/>
    <property type="match status" value="1"/>
</dbReference>
<keyword evidence="8" id="KW-1185">Reference proteome</keyword>
<feature type="transmembrane region" description="Helical" evidence="4">
    <location>
        <begin position="151"/>
        <end position="172"/>
    </location>
</feature>
<evidence type="ECO:0000256" key="1">
    <source>
        <dbReference type="ARBA" id="ARBA00023224"/>
    </source>
</evidence>
<gene>
    <name evidence="7" type="ORF">DFP90_10889</name>
</gene>
<dbReference type="PROSITE" id="PS50885">
    <property type="entry name" value="HAMP"/>
    <property type="match status" value="1"/>
</dbReference>
<evidence type="ECO:0000313" key="7">
    <source>
        <dbReference type="EMBL" id="RED48071.1"/>
    </source>
</evidence>
<sequence length="521" mass="56451">MLLSKISLKVRVLLLVAALVIILLAISGFIEGTRIAGQQQNQLVTSTRLLVELQAKAMASPLWNADDEEVENLLLELGREESFAQGEIFDTDGSQMFIFTKTDISTVNTLQIEQPLFIVEDEERTDLGKMVVHISLEAVEASKRELLLRQIITALVLMGGVMAAVFFSLRMLTGPLGDLVKVMEGLSSGQTDLEVPWQQRNDEIGTMARSLEVFKANAANVDRLRHEREATEKRNQAEKREAMETLARHFEDAVKGIVVQVQRDTDALSGNVGQMGEVAETNRTLSRRVADVTEESTHNVNTVSSAAEELSASVREVSGSVNRNSDLVQTISDRADNTRKIVNTLEERAGRIGEIVELISGIADQTNLLALNATIEAARAGDAGKGFAVVAGEVKSLASQTAQATEQITENIGAVQSITKDTVVAIQEISKVVEEAGQISKAVAISTEQQAAATAEIAQKVTEISANTHEVAESIREVEEKANSTMEAAGQVTSTVNEVNSQTAKLSREVDKFLSEIRESA</sequence>
<dbReference type="SUPFAM" id="SSF58104">
    <property type="entry name" value="Methyl-accepting chemotaxis protein (MCP) signaling domain"/>
    <property type="match status" value="1"/>
</dbReference>
<dbReference type="GO" id="GO:0004888">
    <property type="term" value="F:transmembrane signaling receptor activity"/>
    <property type="evidence" value="ECO:0007669"/>
    <property type="project" value="InterPro"/>
</dbReference>
<dbReference type="Proteomes" id="UP000256845">
    <property type="component" value="Unassembled WGS sequence"/>
</dbReference>
<dbReference type="SMART" id="SM00304">
    <property type="entry name" value="HAMP"/>
    <property type="match status" value="1"/>
</dbReference>
<keyword evidence="4" id="KW-1133">Transmembrane helix</keyword>
<comment type="similarity">
    <text evidence="2">Belongs to the methyl-accepting chemotaxis (MCP) protein family.</text>
</comment>
<evidence type="ECO:0000256" key="4">
    <source>
        <dbReference type="SAM" id="Phobius"/>
    </source>
</evidence>
<feature type="domain" description="HAMP" evidence="6">
    <location>
        <begin position="170"/>
        <end position="223"/>
    </location>
</feature>